<dbReference type="Proteomes" id="UP000053558">
    <property type="component" value="Unassembled WGS sequence"/>
</dbReference>
<keyword evidence="3" id="KW-1185">Reference proteome</keyword>
<dbReference type="RefSeq" id="XP_007768918.1">
    <property type="nucleotide sequence ID" value="XM_007770728.1"/>
</dbReference>
<dbReference type="AlphaFoldDB" id="A0A5M3MS93"/>
<reference evidence="3" key="1">
    <citation type="journal article" date="2012" name="Science">
        <title>The Paleozoic origin of enzymatic lignin decomposition reconstructed from 31 fungal genomes.</title>
        <authorList>
            <person name="Floudas D."/>
            <person name="Binder M."/>
            <person name="Riley R."/>
            <person name="Barry K."/>
            <person name="Blanchette R.A."/>
            <person name="Henrissat B."/>
            <person name="Martinez A.T."/>
            <person name="Otillar R."/>
            <person name="Spatafora J.W."/>
            <person name="Yadav J.S."/>
            <person name="Aerts A."/>
            <person name="Benoit I."/>
            <person name="Boyd A."/>
            <person name="Carlson A."/>
            <person name="Copeland A."/>
            <person name="Coutinho P.M."/>
            <person name="de Vries R.P."/>
            <person name="Ferreira P."/>
            <person name="Findley K."/>
            <person name="Foster B."/>
            <person name="Gaskell J."/>
            <person name="Glotzer D."/>
            <person name="Gorecki P."/>
            <person name="Heitman J."/>
            <person name="Hesse C."/>
            <person name="Hori C."/>
            <person name="Igarashi K."/>
            <person name="Jurgens J.A."/>
            <person name="Kallen N."/>
            <person name="Kersten P."/>
            <person name="Kohler A."/>
            <person name="Kuees U."/>
            <person name="Kumar T.K.A."/>
            <person name="Kuo A."/>
            <person name="LaButti K."/>
            <person name="Larrondo L.F."/>
            <person name="Lindquist E."/>
            <person name="Ling A."/>
            <person name="Lombard V."/>
            <person name="Lucas S."/>
            <person name="Lundell T."/>
            <person name="Martin R."/>
            <person name="McLaughlin D.J."/>
            <person name="Morgenstern I."/>
            <person name="Morin E."/>
            <person name="Murat C."/>
            <person name="Nagy L.G."/>
            <person name="Nolan M."/>
            <person name="Ohm R.A."/>
            <person name="Patyshakuliyeva A."/>
            <person name="Rokas A."/>
            <person name="Ruiz-Duenas F.J."/>
            <person name="Sabat G."/>
            <person name="Salamov A."/>
            <person name="Samejima M."/>
            <person name="Schmutz J."/>
            <person name="Slot J.C."/>
            <person name="St John F."/>
            <person name="Stenlid J."/>
            <person name="Sun H."/>
            <person name="Sun S."/>
            <person name="Syed K."/>
            <person name="Tsang A."/>
            <person name="Wiebenga A."/>
            <person name="Young D."/>
            <person name="Pisabarro A."/>
            <person name="Eastwood D.C."/>
            <person name="Martin F."/>
            <person name="Cullen D."/>
            <person name="Grigoriev I.V."/>
            <person name="Hibbett D.S."/>
        </authorList>
    </citation>
    <scope>NUCLEOTIDE SEQUENCE [LARGE SCALE GENOMIC DNA]</scope>
    <source>
        <strain evidence="3">RWD-64-598 SS2</strain>
    </source>
</reference>
<protein>
    <submittedName>
        <fullName evidence="2">Uncharacterized protein</fullName>
    </submittedName>
</protein>
<dbReference type="GeneID" id="19203224"/>
<evidence type="ECO:0000313" key="2">
    <source>
        <dbReference type="EMBL" id="EIW81614.1"/>
    </source>
</evidence>
<keyword evidence="1" id="KW-0732">Signal</keyword>
<dbReference type="EMBL" id="JH711578">
    <property type="protein sequence ID" value="EIW81614.1"/>
    <property type="molecule type" value="Genomic_DNA"/>
</dbReference>
<sequence length="603" mass="64855">MNFLVFVSAAIRALHAFYALAGSGTLTSSGLLGLPGGPLLSNALAELGPQLGIRTLPHVFGQHIAQGIKSIADIVSLRLSAVVIPLPSVLNDTSLSEDGVLASGDPSSPDLVPGLTADNVILWTSSNETFEEPRSSWSTSATPSIALLPVCEFKGLELLKLDVCAAVDQAIPVVQAVGSTPSVTSLPICEYKLIKLPKLDVCAVDEQPPSVDQVLGSTSSATPLPTYEFKVLELGPPELCAAGDRPTSVDIFRPQDLASIPLRDPFACFNAQDFTARFIQLIRYVYSPKRPQLFYLLQVSFILWTIKGRLYQRKPRHVFISIDQHLLDNVLLVNLSPPEMHGPIVLDISLASSAWLPFVPSTLLPLLPSKKGNEHTLLTVLPLNDGEEYHGHAASALVSAPDAAKEVEHAIYMALLPVGNEEPIGYTARIHLPPIRLGKGNEHDLLAVLPLVNNEEDLVRAANTPLPAPDAEEEFEHALLVPLPSVDDEEALGHAIAMSPATPGADEVFEYAMLMPSPPSNDEKLVGYTASTHLPPIRVVPEAYPGEMGGGKCILRTAPDSIAVYFAIERLQVSVCAYKFAAMSLTKAGMAQQRMKTTYWALI</sequence>
<comment type="caution">
    <text evidence="2">The sequence shown here is derived from an EMBL/GenBank/DDBJ whole genome shotgun (WGS) entry which is preliminary data.</text>
</comment>
<feature type="signal peptide" evidence="1">
    <location>
        <begin position="1"/>
        <end position="16"/>
    </location>
</feature>
<accession>A0A5M3MS93</accession>
<organism evidence="2 3">
    <name type="scientific">Coniophora puteana (strain RWD-64-598)</name>
    <name type="common">Brown rot fungus</name>
    <dbReference type="NCBI Taxonomy" id="741705"/>
    <lineage>
        <taxon>Eukaryota</taxon>
        <taxon>Fungi</taxon>
        <taxon>Dikarya</taxon>
        <taxon>Basidiomycota</taxon>
        <taxon>Agaricomycotina</taxon>
        <taxon>Agaricomycetes</taxon>
        <taxon>Agaricomycetidae</taxon>
        <taxon>Boletales</taxon>
        <taxon>Coniophorineae</taxon>
        <taxon>Coniophoraceae</taxon>
        <taxon>Coniophora</taxon>
    </lineage>
</organism>
<name>A0A5M3MS93_CONPW</name>
<proteinExistence type="predicted"/>
<evidence type="ECO:0000313" key="3">
    <source>
        <dbReference type="Proteomes" id="UP000053558"/>
    </source>
</evidence>
<dbReference type="KEGG" id="cput:CONPUDRAFT_154144"/>
<gene>
    <name evidence="2" type="ORF">CONPUDRAFT_154144</name>
</gene>
<feature type="chain" id="PRO_5024342923" evidence="1">
    <location>
        <begin position="17"/>
        <end position="603"/>
    </location>
</feature>
<evidence type="ECO:0000256" key="1">
    <source>
        <dbReference type="SAM" id="SignalP"/>
    </source>
</evidence>